<accession>W6MME9</accession>
<keyword evidence="3" id="KW-0808">Transferase</keyword>
<evidence type="ECO:0000256" key="7">
    <source>
        <dbReference type="ARBA" id="ARBA00022786"/>
    </source>
</evidence>
<dbReference type="InterPro" id="IPR017907">
    <property type="entry name" value="Znf_RING_CS"/>
</dbReference>
<reference evidence="11" key="2">
    <citation type="submission" date="2014-02" db="EMBL/GenBank/DDBJ databases">
        <title>Complete DNA sequence of /Kuraishia capsulata/ illustrates novel genomic features among budding yeasts (/Saccharomycotina/).</title>
        <authorList>
            <person name="Morales L."/>
            <person name="Noel B."/>
            <person name="Porcel B."/>
            <person name="Marcet-Houben M."/>
            <person name="Hullo M-F."/>
            <person name="Sacerdot C."/>
            <person name="Tekaia F."/>
            <person name="Leh-Louis V."/>
            <person name="Despons L."/>
            <person name="Khanna V."/>
            <person name="Aury J-M."/>
            <person name="Barbe V."/>
            <person name="Couloux A."/>
            <person name="Labadie K."/>
            <person name="Pelletier E."/>
            <person name="Souciet J-L."/>
            <person name="Boekhout T."/>
            <person name="Gabaldon T."/>
            <person name="Wincker P."/>
            <person name="Dujon B."/>
        </authorList>
    </citation>
    <scope>NUCLEOTIDE SEQUENCE</scope>
    <source>
        <strain evidence="11">CBS 1993</strain>
    </source>
</reference>
<evidence type="ECO:0000256" key="3">
    <source>
        <dbReference type="ARBA" id="ARBA00022679"/>
    </source>
</evidence>
<evidence type="ECO:0000256" key="4">
    <source>
        <dbReference type="ARBA" id="ARBA00022723"/>
    </source>
</evidence>
<dbReference type="PANTHER" id="PTHR11685">
    <property type="entry name" value="RBR FAMILY RING FINGER AND IBR DOMAIN-CONTAINING"/>
    <property type="match status" value="1"/>
</dbReference>
<feature type="compositionally biased region" description="Acidic residues" evidence="9">
    <location>
        <begin position="247"/>
        <end position="261"/>
    </location>
</feature>
<keyword evidence="7" id="KW-0833">Ubl conjugation pathway</keyword>
<keyword evidence="5" id="KW-0677">Repeat</keyword>
<dbReference type="Pfam" id="PF22191">
    <property type="entry name" value="IBR_1"/>
    <property type="match status" value="1"/>
</dbReference>
<feature type="region of interest" description="Disordered" evidence="9">
    <location>
        <begin position="1"/>
        <end position="21"/>
    </location>
</feature>
<keyword evidence="8" id="KW-0862">Zinc</keyword>
<sequence length="611" mass="70332">MSGSEFSFSEEGYSSFDEDDGYQLSIGDTDVAFDPDASQVEVKYSYPDATTSTKVPINRIKYQALSYDDVDALLTEKIKSVNGILQVGDDESMVLLQKFNWKVERLLEKFLDNPIRTYDSVGLNYNAVRVQPEKLIVVDPHFFCPICCSEGSEENPLTTFHSGGCDHRYCVNCYATFLKEKTTLTCMDTECHSVILPSELKSLSDCILNAESVLGDASNGLAASKTEASADFYGYASDSATTRGNDYSDDEDAAELDSDGEEIEEQRYLVEYRKRKLEKAVQDKEKQRNKSLYSRYRSKIMKDHVSQQADFRLCPALDCPGIVRFIDFDSNSASSGITGLEQFANQHRSFPIVECSYNHFFCFYCSKDNHVPIPCPIVKAWIKKCKDDSETANWIDNNTKPCPQCDTNIEKNGGCNHMTCKTCCHEFCWICMGLWKDHKDFYKCNRYQEVKDDSPQKENSRRYLEKYLFYYNRFAAHQTSFKKDREFCSKLDFLIQKVQKRNKVSWIETQFYEEAVRILLKGRHTLMWSYAFLYYVEPCRLKHLIEDSQFELSKAVESLSKLIETVKPENIIKYRQRFIKESGLLKSHKYALVDICLDALASDELLISIPT</sequence>
<evidence type="ECO:0000259" key="10">
    <source>
        <dbReference type="PROSITE" id="PS51873"/>
    </source>
</evidence>
<dbReference type="GO" id="GO:0061630">
    <property type="term" value="F:ubiquitin protein ligase activity"/>
    <property type="evidence" value="ECO:0007669"/>
    <property type="project" value="UniProtKB-EC"/>
</dbReference>
<evidence type="ECO:0000256" key="8">
    <source>
        <dbReference type="ARBA" id="ARBA00022833"/>
    </source>
</evidence>
<dbReference type="RefSeq" id="XP_022459714.1">
    <property type="nucleotide sequence ID" value="XM_022602142.1"/>
</dbReference>
<dbReference type="SMART" id="SM00647">
    <property type="entry name" value="IBR"/>
    <property type="match status" value="2"/>
</dbReference>
<dbReference type="AlphaFoldDB" id="W6MME9"/>
<dbReference type="Pfam" id="PF21235">
    <property type="entry name" value="UBA_ARI1"/>
    <property type="match status" value="1"/>
</dbReference>
<protein>
    <recommendedName>
        <fullName evidence="2">RBR-type E3 ubiquitin transferase</fullName>
        <ecNumber evidence="2">2.3.2.31</ecNumber>
    </recommendedName>
</protein>
<evidence type="ECO:0000256" key="2">
    <source>
        <dbReference type="ARBA" id="ARBA00012251"/>
    </source>
</evidence>
<keyword evidence="6" id="KW-0863">Zinc-finger</keyword>
<dbReference type="SUPFAM" id="SSF57850">
    <property type="entry name" value="RING/U-box"/>
    <property type="match status" value="2"/>
</dbReference>
<dbReference type="Proteomes" id="UP000019384">
    <property type="component" value="Unassembled WGS sequence"/>
</dbReference>
<feature type="compositionally biased region" description="Low complexity" evidence="9">
    <location>
        <begin position="1"/>
        <end position="15"/>
    </location>
</feature>
<dbReference type="PROSITE" id="PS51873">
    <property type="entry name" value="TRIAD"/>
    <property type="match status" value="1"/>
</dbReference>
<dbReference type="FunFam" id="1.20.120.1750:FF:000002">
    <property type="entry name" value="RBR-type E3 ubiquitin transferase"/>
    <property type="match status" value="1"/>
</dbReference>
<evidence type="ECO:0000313" key="12">
    <source>
        <dbReference type="Proteomes" id="UP000019384"/>
    </source>
</evidence>
<name>W6MME9_9ASCO</name>
<dbReference type="PROSITE" id="PS00518">
    <property type="entry name" value="ZF_RING_1"/>
    <property type="match status" value="2"/>
</dbReference>
<comment type="catalytic activity">
    <reaction evidence="1">
        <text>[E2 ubiquitin-conjugating enzyme]-S-ubiquitinyl-L-cysteine + [acceptor protein]-L-lysine = [E2 ubiquitin-conjugating enzyme]-L-cysteine + [acceptor protein]-N(6)-ubiquitinyl-L-lysine.</text>
        <dbReference type="EC" id="2.3.2.31"/>
    </reaction>
</comment>
<dbReference type="HOGENOM" id="CLU_009823_4_1_1"/>
<dbReference type="Gene3D" id="1.20.120.1750">
    <property type="match status" value="1"/>
</dbReference>
<evidence type="ECO:0000313" key="11">
    <source>
        <dbReference type="EMBL" id="CDK27721.1"/>
    </source>
</evidence>
<evidence type="ECO:0000256" key="5">
    <source>
        <dbReference type="ARBA" id="ARBA00022737"/>
    </source>
</evidence>
<feature type="region of interest" description="Disordered" evidence="9">
    <location>
        <begin position="241"/>
        <end position="261"/>
    </location>
</feature>
<dbReference type="GeneID" id="34521102"/>
<reference evidence="11" key="1">
    <citation type="submission" date="2013-12" db="EMBL/GenBank/DDBJ databases">
        <authorList>
            <person name="Genoscope - CEA"/>
        </authorList>
    </citation>
    <scope>NUCLEOTIDE SEQUENCE</scope>
    <source>
        <strain evidence="11">CBS 1993</strain>
    </source>
</reference>
<dbReference type="InterPro" id="IPR031127">
    <property type="entry name" value="E3_UB_ligase_RBR"/>
</dbReference>
<dbReference type="EMBL" id="HG793128">
    <property type="protein sequence ID" value="CDK27721.1"/>
    <property type="molecule type" value="Genomic_DNA"/>
</dbReference>
<proteinExistence type="predicted"/>
<gene>
    <name evidence="11" type="ORF">KUCA_T00003700001</name>
</gene>
<dbReference type="InterPro" id="IPR002867">
    <property type="entry name" value="IBR_dom"/>
</dbReference>
<dbReference type="InterPro" id="IPR044066">
    <property type="entry name" value="TRIAD_supradom"/>
</dbReference>
<dbReference type="Pfam" id="PF01485">
    <property type="entry name" value="IBR"/>
    <property type="match status" value="1"/>
</dbReference>
<evidence type="ECO:0000256" key="1">
    <source>
        <dbReference type="ARBA" id="ARBA00001798"/>
    </source>
</evidence>
<dbReference type="InterPro" id="IPR048962">
    <property type="entry name" value="ARIH1-like_UBL"/>
</dbReference>
<organism evidence="11 12">
    <name type="scientific">Kuraishia capsulata CBS 1993</name>
    <dbReference type="NCBI Taxonomy" id="1382522"/>
    <lineage>
        <taxon>Eukaryota</taxon>
        <taxon>Fungi</taxon>
        <taxon>Dikarya</taxon>
        <taxon>Ascomycota</taxon>
        <taxon>Saccharomycotina</taxon>
        <taxon>Pichiomycetes</taxon>
        <taxon>Pichiales</taxon>
        <taxon>Pichiaceae</taxon>
        <taxon>Kuraishia</taxon>
    </lineage>
</organism>
<dbReference type="GO" id="GO:0016567">
    <property type="term" value="P:protein ubiquitination"/>
    <property type="evidence" value="ECO:0007669"/>
    <property type="project" value="InterPro"/>
</dbReference>
<feature type="domain" description="RING-type" evidence="10">
    <location>
        <begin position="140"/>
        <end position="448"/>
    </location>
</feature>
<evidence type="ECO:0000256" key="6">
    <source>
        <dbReference type="ARBA" id="ARBA00022771"/>
    </source>
</evidence>
<keyword evidence="4" id="KW-0479">Metal-binding</keyword>
<dbReference type="STRING" id="1382522.W6MME9"/>
<evidence type="ECO:0000256" key="9">
    <source>
        <dbReference type="SAM" id="MobiDB-lite"/>
    </source>
</evidence>
<dbReference type="EC" id="2.3.2.31" evidence="2"/>
<dbReference type="GO" id="GO:0008270">
    <property type="term" value="F:zinc ion binding"/>
    <property type="evidence" value="ECO:0007669"/>
    <property type="project" value="UniProtKB-KW"/>
</dbReference>
<dbReference type="OrthoDB" id="10009520at2759"/>
<keyword evidence="12" id="KW-1185">Reference proteome</keyword>